<reference evidence="1 2" key="1">
    <citation type="submission" date="2023-05" db="EMBL/GenBank/DDBJ databases">
        <title>Streptantibioticus silvisoli sp. nov., acidotolerant actinomycetes 1 from pine litter.</title>
        <authorList>
            <person name="Swiecimska M."/>
            <person name="Golinska P."/>
            <person name="Sangal V."/>
            <person name="Wachnowicz B."/>
            <person name="Goodfellow M."/>
        </authorList>
    </citation>
    <scope>NUCLEOTIDE SEQUENCE [LARGE SCALE GENOMIC DNA]</scope>
    <source>
        <strain evidence="1 2">DSM 42109</strain>
    </source>
</reference>
<gene>
    <name evidence="1" type="ORF">NMN56_021465</name>
</gene>
<dbReference type="Proteomes" id="UP001214441">
    <property type="component" value="Unassembled WGS sequence"/>
</dbReference>
<sequence>MSETLNIETADVYEAPLLAEAGDFADLTQGAAGRWPEGIGGYRIGS</sequence>
<keyword evidence="2" id="KW-1185">Reference proteome</keyword>
<accession>A0ABT7A1J5</accession>
<evidence type="ECO:0000313" key="1">
    <source>
        <dbReference type="EMBL" id="MDJ1134488.1"/>
    </source>
</evidence>
<organism evidence="1 2">
    <name type="scientific">Streptomyces iconiensis</name>
    <dbReference type="NCBI Taxonomy" id="1384038"/>
    <lineage>
        <taxon>Bacteria</taxon>
        <taxon>Bacillati</taxon>
        <taxon>Actinomycetota</taxon>
        <taxon>Actinomycetes</taxon>
        <taxon>Kitasatosporales</taxon>
        <taxon>Streptomycetaceae</taxon>
        <taxon>Streptomyces</taxon>
    </lineage>
</organism>
<name>A0ABT7A1J5_9ACTN</name>
<comment type="caution">
    <text evidence="1">The sequence shown here is derived from an EMBL/GenBank/DDBJ whole genome shotgun (WGS) entry which is preliminary data.</text>
</comment>
<proteinExistence type="predicted"/>
<protein>
    <submittedName>
        <fullName evidence="1">Lasso RiPP family leader peptide-containing protein</fullName>
    </submittedName>
</protein>
<evidence type="ECO:0000313" key="2">
    <source>
        <dbReference type="Proteomes" id="UP001214441"/>
    </source>
</evidence>
<dbReference type="NCBIfam" id="NF033521">
    <property type="entry name" value="lasso_leader_L3"/>
    <property type="match status" value="1"/>
</dbReference>
<dbReference type="RefSeq" id="WP_274042011.1">
    <property type="nucleotide sequence ID" value="NZ_JANCPR020000021.1"/>
</dbReference>
<dbReference type="EMBL" id="JANCPR020000021">
    <property type="protein sequence ID" value="MDJ1134488.1"/>
    <property type="molecule type" value="Genomic_DNA"/>
</dbReference>